<dbReference type="Pfam" id="PF02784">
    <property type="entry name" value="Orn_Arg_deC_N"/>
    <property type="match status" value="1"/>
</dbReference>
<feature type="active site" description="Proton donor" evidence="9">
    <location>
        <position position="429"/>
    </location>
</feature>
<dbReference type="InterPro" id="IPR022644">
    <property type="entry name" value="De-COase2_N"/>
</dbReference>
<comment type="caution">
    <text evidence="13">The sequence shown here is derived from an EMBL/GenBank/DDBJ whole genome shotgun (WGS) entry which is preliminary data.</text>
</comment>
<dbReference type="GO" id="GO:0033387">
    <property type="term" value="P:putrescine biosynthetic process from arginine, via ornithine"/>
    <property type="evidence" value="ECO:0007669"/>
    <property type="project" value="TreeGrafter"/>
</dbReference>
<keyword evidence="14" id="KW-1185">Reference proteome</keyword>
<protein>
    <recommendedName>
        <fullName evidence="6">ornithine decarboxylase</fullName>
        <ecNumber evidence="6">4.1.1.17</ecNumber>
    </recommendedName>
</protein>
<feature type="non-terminal residue" evidence="13">
    <location>
        <position position="482"/>
    </location>
</feature>
<gene>
    <name evidence="13" type="ORF">BGW38_006389</name>
</gene>
<evidence type="ECO:0000256" key="10">
    <source>
        <dbReference type="RuleBase" id="RU003737"/>
    </source>
</evidence>
<comment type="cofactor">
    <cofactor evidence="1 9">
        <name>pyridoxal 5'-phosphate</name>
        <dbReference type="ChEBI" id="CHEBI:597326"/>
    </cofactor>
</comment>
<dbReference type="InterPro" id="IPR022653">
    <property type="entry name" value="De-COase2_pyr-phos_BS"/>
</dbReference>
<dbReference type="PRINTS" id="PR01179">
    <property type="entry name" value="ODADCRBXLASE"/>
</dbReference>
<dbReference type="PANTHER" id="PTHR11482">
    <property type="entry name" value="ARGININE/DIAMINOPIMELATE/ORNITHINE DECARBOXYLASE"/>
    <property type="match status" value="1"/>
</dbReference>
<dbReference type="Gene3D" id="3.20.20.10">
    <property type="entry name" value="Alanine racemase"/>
    <property type="match status" value="1"/>
</dbReference>
<evidence type="ECO:0000259" key="11">
    <source>
        <dbReference type="Pfam" id="PF00278"/>
    </source>
</evidence>
<dbReference type="SUPFAM" id="SSF51419">
    <property type="entry name" value="PLP-binding barrel"/>
    <property type="match status" value="1"/>
</dbReference>
<evidence type="ECO:0000259" key="12">
    <source>
        <dbReference type="Pfam" id="PF02784"/>
    </source>
</evidence>
<evidence type="ECO:0000256" key="7">
    <source>
        <dbReference type="ARBA" id="ARBA00046672"/>
    </source>
</evidence>
<evidence type="ECO:0000256" key="9">
    <source>
        <dbReference type="PIRSR" id="PIRSR600183-50"/>
    </source>
</evidence>
<keyword evidence="3 9" id="KW-0663">Pyridoxal phosphate</keyword>
<dbReference type="Pfam" id="PF00278">
    <property type="entry name" value="Orn_DAP_Arg_deC"/>
    <property type="match status" value="1"/>
</dbReference>
<dbReference type="PANTHER" id="PTHR11482:SF6">
    <property type="entry name" value="ORNITHINE DECARBOXYLASE 1-RELATED"/>
    <property type="match status" value="1"/>
</dbReference>
<reference evidence="13" key="1">
    <citation type="journal article" date="2020" name="Fungal Divers.">
        <title>Resolving the Mortierellaceae phylogeny through synthesis of multi-gene phylogenetics and phylogenomics.</title>
        <authorList>
            <person name="Vandepol N."/>
            <person name="Liber J."/>
            <person name="Desiro A."/>
            <person name="Na H."/>
            <person name="Kennedy M."/>
            <person name="Barry K."/>
            <person name="Grigoriev I.V."/>
            <person name="Miller A.N."/>
            <person name="O'Donnell K."/>
            <person name="Stajich J.E."/>
            <person name="Bonito G."/>
        </authorList>
    </citation>
    <scope>NUCLEOTIDE SEQUENCE</scope>
    <source>
        <strain evidence="13">KOD1015</strain>
    </source>
</reference>
<dbReference type="EC" id="4.1.1.17" evidence="6"/>
<evidence type="ECO:0000256" key="5">
    <source>
        <dbReference type="ARBA" id="ARBA00034115"/>
    </source>
</evidence>
<feature type="domain" description="Orn/DAP/Arg decarboxylase 2 C-terminal" evidence="11">
    <location>
        <begin position="94"/>
        <end position="456"/>
    </location>
</feature>
<comment type="subunit">
    <text evidence="7">Homodimer. Only the dimer is catalytically active, as the active sites are constructed of residues from both monomers.</text>
</comment>
<comment type="catalytic activity">
    <reaction evidence="8">
        <text>L-ornithine + H(+) = putrescine + CO2</text>
        <dbReference type="Rhea" id="RHEA:22964"/>
        <dbReference type="ChEBI" id="CHEBI:15378"/>
        <dbReference type="ChEBI" id="CHEBI:16526"/>
        <dbReference type="ChEBI" id="CHEBI:46911"/>
        <dbReference type="ChEBI" id="CHEBI:326268"/>
        <dbReference type="EC" id="4.1.1.17"/>
    </reaction>
</comment>
<dbReference type="PRINTS" id="PR01182">
    <property type="entry name" value="ORNDCRBXLASE"/>
</dbReference>
<name>A0A9P6FMC3_9FUNG</name>
<dbReference type="PROSITE" id="PS00878">
    <property type="entry name" value="ODR_DC_2_1"/>
    <property type="match status" value="1"/>
</dbReference>
<dbReference type="FunFam" id="3.20.20.10:FF:000005">
    <property type="entry name" value="Ornithine decarboxylase"/>
    <property type="match status" value="1"/>
</dbReference>
<feature type="domain" description="Orn/DAP/Arg decarboxylase 2 N-terminal" evidence="12">
    <location>
        <begin position="99"/>
        <end position="336"/>
    </location>
</feature>
<evidence type="ECO:0000256" key="2">
    <source>
        <dbReference type="ARBA" id="ARBA00008872"/>
    </source>
</evidence>
<dbReference type="OrthoDB" id="5034579at2759"/>
<comment type="similarity">
    <text evidence="2 10">Belongs to the Orn/Lys/Arg decarboxylase class-II family.</text>
</comment>
<dbReference type="InterPro" id="IPR009006">
    <property type="entry name" value="Ala_racemase/Decarboxylase_C"/>
</dbReference>
<comment type="pathway">
    <text evidence="5">Amine and polyamine biosynthesis; putrescine biosynthesis via L-ornithine pathway; putrescine from L-ornithine: step 1/1.</text>
</comment>
<evidence type="ECO:0000313" key="14">
    <source>
        <dbReference type="Proteomes" id="UP000780801"/>
    </source>
</evidence>
<sequence>MIDVSLQQDHYGGLAAALVQPSLVNVLKARVTQDFRSQPVRLRPSAVSTSPSFPVDTLSVSQKLADRLNSVAQLEAMEQVDKEGSDNFEAGNAFYVADLGEVYRQHMRWKALLPRIEPFFAVKCNPDPMVLRLLASLGTGFDCASKGEIEAVMGLDAAFDPYRIIYANPCKQASFVRYAHAQGVRMMTFDNAEELYKIKRNHSDAQLVLRILTDDSKSLCKLGLKFGAPLDTTANLFMTARELGLDVVGVSFHVGSGCFDANAFGEAVIRARRVFDQAKEYGYELDLLDVGGGFPSAHVTEGITFEKVAAILGPTVDTLFPRNVRVIAEPGRFYVGSAYTLATQVIARRTIAADALAAATAVSGNEVPAHMYYINDGMYGSFNCIMFDHQACQPKVLLRDGEYVFGPQGGQGKTRAEKASWASVWGPTCDSIDCVSPKVRLPLLEAGDWMYFENMGAYTITAASQFNGFRKSEVVYTTLERQ</sequence>
<accession>A0A9P6FMC3</accession>
<dbReference type="InterPro" id="IPR022657">
    <property type="entry name" value="De-COase2_CS"/>
</dbReference>
<dbReference type="InterPro" id="IPR029066">
    <property type="entry name" value="PLP-binding_barrel"/>
</dbReference>
<dbReference type="PROSITE" id="PS00879">
    <property type="entry name" value="ODR_DC_2_2"/>
    <property type="match status" value="1"/>
</dbReference>
<dbReference type="CDD" id="cd00622">
    <property type="entry name" value="PLPDE_III_ODC"/>
    <property type="match status" value="1"/>
</dbReference>
<evidence type="ECO:0000256" key="1">
    <source>
        <dbReference type="ARBA" id="ARBA00001933"/>
    </source>
</evidence>
<evidence type="ECO:0000256" key="4">
    <source>
        <dbReference type="ARBA" id="ARBA00023239"/>
    </source>
</evidence>
<dbReference type="SUPFAM" id="SSF50621">
    <property type="entry name" value="Alanine racemase C-terminal domain-like"/>
    <property type="match status" value="1"/>
</dbReference>
<dbReference type="GO" id="GO:0004586">
    <property type="term" value="F:ornithine decarboxylase activity"/>
    <property type="evidence" value="ECO:0007669"/>
    <property type="project" value="UniProtKB-EC"/>
</dbReference>
<feature type="modified residue" description="N6-(pyridoxal phosphate)lysine" evidence="9">
    <location>
        <position position="123"/>
    </location>
</feature>
<dbReference type="InterPro" id="IPR002433">
    <property type="entry name" value="Orn_de-COase"/>
</dbReference>
<dbReference type="Gene3D" id="2.40.37.10">
    <property type="entry name" value="Lyase, Ornithine Decarboxylase, Chain A, domain 1"/>
    <property type="match status" value="1"/>
</dbReference>
<evidence type="ECO:0000256" key="6">
    <source>
        <dbReference type="ARBA" id="ARBA00034138"/>
    </source>
</evidence>
<dbReference type="InterPro" id="IPR000183">
    <property type="entry name" value="Orn/DAP/Arg_de-COase"/>
</dbReference>
<dbReference type="EMBL" id="JAABOA010004076">
    <property type="protein sequence ID" value="KAF9578038.1"/>
    <property type="molecule type" value="Genomic_DNA"/>
</dbReference>
<evidence type="ECO:0000256" key="3">
    <source>
        <dbReference type="ARBA" id="ARBA00022898"/>
    </source>
</evidence>
<dbReference type="GO" id="GO:0005737">
    <property type="term" value="C:cytoplasm"/>
    <property type="evidence" value="ECO:0007669"/>
    <property type="project" value="TreeGrafter"/>
</dbReference>
<evidence type="ECO:0000256" key="8">
    <source>
        <dbReference type="ARBA" id="ARBA00049127"/>
    </source>
</evidence>
<organism evidence="13 14">
    <name type="scientific">Lunasporangiospora selenospora</name>
    <dbReference type="NCBI Taxonomy" id="979761"/>
    <lineage>
        <taxon>Eukaryota</taxon>
        <taxon>Fungi</taxon>
        <taxon>Fungi incertae sedis</taxon>
        <taxon>Mucoromycota</taxon>
        <taxon>Mortierellomycotina</taxon>
        <taxon>Mortierellomycetes</taxon>
        <taxon>Mortierellales</taxon>
        <taxon>Mortierellaceae</taxon>
        <taxon>Lunasporangiospora</taxon>
    </lineage>
</organism>
<proteinExistence type="inferred from homology"/>
<keyword evidence="4" id="KW-0456">Lyase</keyword>
<dbReference type="Proteomes" id="UP000780801">
    <property type="component" value="Unassembled WGS sequence"/>
</dbReference>
<evidence type="ECO:0000313" key="13">
    <source>
        <dbReference type="EMBL" id="KAF9578038.1"/>
    </source>
</evidence>
<dbReference type="AlphaFoldDB" id="A0A9P6FMC3"/>
<dbReference type="InterPro" id="IPR022643">
    <property type="entry name" value="De-COase2_C"/>
</dbReference>